<feature type="domain" description="ShKT" evidence="3">
    <location>
        <begin position="69"/>
        <end position="103"/>
    </location>
</feature>
<accession>A0A914VKV0</accession>
<feature type="signal peptide" evidence="2">
    <location>
        <begin position="1"/>
        <end position="23"/>
    </location>
</feature>
<feature type="disulfide bond" evidence="1">
    <location>
        <begin position="69"/>
        <end position="103"/>
    </location>
</feature>
<reference evidence="5" key="1">
    <citation type="submission" date="2022-11" db="UniProtKB">
        <authorList>
            <consortium name="WormBaseParasite"/>
        </authorList>
    </citation>
    <scope>IDENTIFICATION</scope>
</reference>
<protein>
    <submittedName>
        <fullName evidence="5">ShKT domain-containing protein</fullName>
    </submittedName>
</protein>
<evidence type="ECO:0000313" key="4">
    <source>
        <dbReference type="Proteomes" id="UP000887566"/>
    </source>
</evidence>
<sequence length="103" mass="10619">MAVTSNLVLLLVIGFVTYQKVEGYCPMFAAAIGPCLAGQCPGAAVCVGGCCCQSVNAGQTQGQTQPNTCVNKVNDCAGKAALCTNPLYKDLMATNCQRFCGLC</sequence>
<evidence type="ECO:0000256" key="1">
    <source>
        <dbReference type="PROSITE-ProRule" id="PRU01005"/>
    </source>
</evidence>
<name>A0A914VKV0_9BILA</name>
<dbReference type="Proteomes" id="UP000887566">
    <property type="component" value="Unplaced"/>
</dbReference>
<keyword evidence="1" id="KW-1015">Disulfide bond</keyword>
<keyword evidence="2" id="KW-0732">Signal</keyword>
<dbReference type="Pfam" id="PF01549">
    <property type="entry name" value="ShK"/>
    <property type="match status" value="1"/>
</dbReference>
<dbReference type="AlphaFoldDB" id="A0A914VKV0"/>
<organism evidence="4 5">
    <name type="scientific">Plectus sambesii</name>
    <dbReference type="NCBI Taxonomy" id="2011161"/>
    <lineage>
        <taxon>Eukaryota</taxon>
        <taxon>Metazoa</taxon>
        <taxon>Ecdysozoa</taxon>
        <taxon>Nematoda</taxon>
        <taxon>Chromadorea</taxon>
        <taxon>Plectida</taxon>
        <taxon>Plectina</taxon>
        <taxon>Plectoidea</taxon>
        <taxon>Plectidae</taxon>
        <taxon>Plectus</taxon>
    </lineage>
</organism>
<evidence type="ECO:0000256" key="2">
    <source>
        <dbReference type="SAM" id="SignalP"/>
    </source>
</evidence>
<evidence type="ECO:0000259" key="3">
    <source>
        <dbReference type="PROSITE" id="PS51670"/>
    </source>
</evidence>
<dbReference type="InterPro" id="IPR003582">
    <property type="entry name" value="ShKT_dom"/>
</dbReference>
<feature type="chain" id="PRO_5036917797" evidence="2">
    <location>
        <begin position="24"/>
        <end position="103"/>
    </location>
</feature>
<dbReference type="Gene3D" id="1.10.10.1940">
    <property type="match status" value="1"/>
</dbReference>
<dbReference type="SMART" id="SM00254">
    <property type="entry name" value="ShKT"/>
    <property type="match status" value="1"/>
</dbReference>
<evidence type="ECO:0000313" key="5">
    <source>
        <dbReference type="WBParaSite" id="PSAMB.scaffold213size65278.g3419.t1"/>
    </source>
</evidence>
<keyword evidence="4" id="KW-1185">Reference proteome</keyword>
<dbReference type="PROSITE" id="PS51670">
    <property type="entry name" value="SHKT"/>
    <property type="match status" value="1"/>
</dbReference>
<dbReference type="WBParaSite" id="PSAMB.scaffold213size65278.g3419.t1">
    <property type="protein sequence ID" value="PSAMB.scaffold213size65278.g3419.t1"/>
    <property type="gene ID" value="PSAMB.scaffold213size65278.g3419"/>
</dbReference>
<proteinExistence type="predicted"/>
<comment type="caution">
    <text evidence="1">Lacks conserved residue(s) required for the propagation of feature annotation.</text>
</comment>